<reference evidence="1" key="1">
    <citation type="submission" date="2024-06" db="EMBL/GenBank/DDBJ databases">
        <authorList>
            <person name="Najeeb S."/>
            <person name="Khan I."/>
            <person name="Muhammad J."/>
            <person name="Abbas A."/>
            <person name="Jahangir M."/>
            <person name="Alvi I.A."/>
            <person name="Ullah A."/>
            <person name="Ullah A."/>
            <person name="Khan A."/>
        </authorList>
    </citation>
    <scope>NUCLEOTIDE SEQUENCE</scope>
</reference>
<proteinExistence type="predicted"/>
<dbReference type="EMBL" id="PP995776">
    <property type="protein sequence ID" value="XDJ02796.1"/>
    <property type="molecule type" value="Genomic_DNA"/>
</dbReference>
<accession>A0AB39C7Y3</accession>
<organism evidence="1">
    <name type="scientific">Staphylococcus phage UHP46</name>
    <dbReference type="NCBI Taxonomy" id="3234966"/>
    <lineage>
        <taxon>Viruses</taxon>
        <taxon>Duplodnaviria</taxon>
        <taxon>Heunggongvirae</taxon>
        <taxon>Uroviricota</taxon>
        <taxon>Caudoviricetes</taxon>
        <taxon>Herelleviridae</taxon>
        <taxon>Twortvirinae</taxon>
        <taxon>Sciuriunavirus</taxon>
    </lineage>
</organism>
<sequence>MNYEHEDFIIDLADGYSEEALEEVREVYERAKALDEVVALMKDRHLHYLDDVLDDIDTILMDYEEG</sequence>
<name>A0AB39C7Y3_9CAUD</name>
<protein>
    <submittedName>
        <fullName evidence="1">Uncharacterized protein</fullName>
    </submittedName>
</protein>
<evidence type="ECO:0000313" key="1">
    <source>
        <dbReference type="EMBL" id="XDJ02796.1"/>
    </source>
</evidence>